<proteinExistence type="predicted"/>
<keyword evidence="2" id="KW-1185">Reference proteome</keyword>
<dbReference type="EMBL" id="JANDHW010000012">
    <property type="protein sequence ID" value="MCP9612665.1"/>
    <property type="molecule type" value="Genomic_DNA"/>
</dbReference>
<sequence length="143" mass="17004">MKIIIQKIVRILQENLAIPVFDTGLPDKYTGPSIVLKKITYNRKSGYLEYELNICSPDVIRGEDKCILPDVEKIDALFRKVRILCDGFRYKRYVSWVRQRRWYSYGNLHYLSVCLTINLCKNDKRLKNRVIGFREENKLDEKI</sequence>
<gene>
    <name evidence="1" type="ORF">NMU02_11240</name>
</gene>
<name>A0ABT1MJ62_9BACT</name>
<accession>A0ABT1MJ62</accession>
<comment type="caution">
    <text evidence="1">The sequence shown here is derived from an EMBL/GenBank/DDBJ whole genome shotgun (WGS) entry which is preliminary data.</text>
</comment>
<evidence type="ECO:0000313" key="2">
    <source>
        <dbReference type="Proteomes" id="UP001205603"/>
    </source>
</evidence>
<reference evidence="1 2" key="1">
    <citation type="submission" date="2022-07" db="EMBL/GenBank/DDBJ databases">
        <title>Fecal culturing of patients with breast cancer.</title>
        <authorList>
            <person name="Teng N.M.Y."/>
            <person name="Kiu R."/>
            <person name="Evans R."/>
            <person name="Baker D.J."/>
            <person name="Zenner C."/>
            <person name="Robinson S.D."/>
            <person name="Hall L.J."/>
        </authorList>
    </citation>
    <scope>NUCLEOTIDE SEQUENCE [LARGE SCALE GENOMIC DNA]</scope>
    <source>
        <strain evidence="1 2">LH1063</strain>
    </source>
</reference>
<protein>
    <submittedName>
        <fullName evidence="1">Uncharacterized protein</fullName>
    </submittedName>
</protein>
<evidence type="ECO:0000313" key="1">
    <source>
        <dbReference type="EMBL" id="MCP9612665.1"/>
    </source>
</evidence>
<organism evidence="1 2">
    <name type="scientific">Coprobacter tertius</name>
    <dbReference type="NCBI Taxonomy" id="2944915"/>
    <lineage>
        <taxon>Bacteria</taxon>
        <taxon>Pseudomonadati</taxon>
        <taxon>Bacteroidota</taxon>
        <taxon>Bacteroidia</taxon>
        <taxon>Bacteroidales</taxon>
        <taxon>Barnesiellaceae</taxon>
        <taxon>Coprobacter</taxon>
    </lineage>
</organism>
<dbReference type="RefSeq" id="WP_255028008.1">
    <property type="nucleotide sequence ID" value="NZ_JANDHW010000012.1"/>
</dbReference>
<dbReference type="Proteomes" id="UP001205603">
    <property type="component" value="Unassembled WGS sequence"/>
</dbReference>